<gene>
    <name evidence="2" type="ORF">Bca52824_077197</name>
</gene>
<accession>A0A8X7PVN0</accession>
<dbReference type="EMBL" id="JAAMPC010000015">
    <property type="protein sequence ID" value="KAG2257903.1"/>
    <property type="molecule type" value="Genomic_DNA"/>
</dbReference>
<name>A0A8X7PVN0_BRACI</name>
<evidence type="ECO:0000256" key="1">
    <source>
        <dbReference type="SAM" id="MobiDB-lite"/>
    </source>
</evidence>
<feature type="region of interest" description="Disordered" evidence="1">
    <location>
        <begin position="60"/>
        <end position="81"/>
    </location>
</feature>
<sequence length="132" mass="14951">MAAAARKLRTISTGQQSMRRLRSKESAMGVGLLRNLHVLRVLREAPRTRRTHLLRQIRHHGLMVRDPDQEDGSGRQRAAQQLPRAIRNRQGDGYRLQVQFNAASVYRNRIQALAEGKPWSDPPVVKEAVGDA</sequence>
<evidence type="ECO:0000313" key="3">
    <source>
        <dbReference type="Proteomes" id="UP000886595"/>
    </source>
</evidence>
<comment type="caution">
    <text evidence="2">The sequence shown here is derived from an EMBL/GenBank/DDBJ whole genome shotgun (WGS) entry which is preliminary data.</text>
</comment>
<dbReference type="Proteomes" id="UP000886595">
    <property type="component" value="Unassembled WGS sequence"/>
</dbReference>
<keyword evidence="3" id="KW-1185">Reference proteome</keyword>
<evidence type="ECO:0000313" key="2">
    <source>
        <dbReference type="EMBL" id="KAG2257903.1"/>
    </source>
</evidence>
<dbReference type="AlphaFoldDB" id="A0A8X7PVN0"/>
<reference evidence="2 3" key="1">
    <citation type="submission" date="2020-02" db="EMBL/GenBank/DDBJ databases">
        <authorList>
            <person name="Ma Q."/>
            <person name="Huang Y."/>
            <person name="Song X."/>
            <person name="Pei D."/>
        </authorList>
    </citation>
    <scope>NUCLEOTIDE SEQUENCE [LARGE SCALE GENOMIC DNA]</scope>
    <source>
        <strain evidence="2">Sxm20200214</strain>
        <tissue evidence="2">Leaf</tissue>
    </source>
</reference>
<proteinExistence type="predicted"/>
<organism evidence="2 3">
    <name type="scientific">Brassica carinata</name>
    <name type="common">Ethiopian mustard</name>
    <name type="synonym">Abyssinian cabbage</name>
    <dbReference type="NCBI Taxonomy" id="52824"/>
    <lineage>
        <taxon>Eukaryota</taxon>
        <taxon>Viridiplantae</taxon>
        <taxon>Streptophyta</taxon>
        <taxon>Embryophyta</taxon>
        <taxon>Tracheophyta</taxon>
        <taxon>Spermatophyta</taxon>
        <taxon>Magnoliopsida</taxon>
        <taxon>eudicotyledons</taxon>
        <taxon>Gunneridae</taxon>
        <taxon>Pentapetalae</taxon>
        <taxon>rosids</taxon>
        <taxon>malvids</taxon>
        <taxon>Brassicales</taxon>
        <taxon>Brassicaceae</taxon>
        <taxon>Brassiceae</taxon>
        <taxon>Brassica</taxon>
    </lineage>
</organism>
<protein>
    <submittedName>
        <fullName evidence="2">Uncharacterized protein</fullName>
    </submittedName>
</protein>